<gene>
    <name evidence="2" type="ORF">BG53_00950</name>
</gene>
<evidence type="ECO:0000313" key="2">
    <source>
        <dbReference type="EMBL" id="EXX89010.1"/>
    </source>
</evidence>
<organism evidence="2 3">
    <name type="scientific">Paenibacillus darwinianus</name>
    <dbReference type="NCBI Taxonomy" id="1380763"/>
    <lineage>
        <taxon>Bacteria</taxon>
        <taxon>Bacillati</taxon>
        <taxon>Bacillota</taxon>
        <taxon>Bacilli</taxon>
        <taxon>Bacillales</taxon>
        <taxon>Paenibacillaceae</taxon>
        <taxon>Paenibacillus</taxon>
    </lineage>
</organism>
<accession>A0A9W5S2D5</accession>
<dbReference type="Proteomes" id="UP000053750">
    <property type="component" value="Unassembled WGS sequence"/>
</dbReference>
<dbReference type="OrthoDB" id="1739831at2"/>
<comment type="caution">
    <text evidence="2">The sequence shown here is derived from an EMBL/GenBank/DDBJ whole genome shotgun (WGS) entry which is preliminary data.</text>
</comment>
<reference evidence="2 3" key="1">
    <citation type="submission" date="2014-02" db="EMBL/GenBank/DDBJ databases">
        <title>Genome sequence of Paenibacillus darwinianus reveals adaptive mechanisms for survival in Antarctic soils.</title>
        <authorList>
            <person name="Dsouza M."/>
            <person name="Taylor M.W."/>
            <person name="Turner S.J."/>
            <person name="Aislabie J."/>
        </authorList>
    </citation>
    <scope>NUCLEOTIDE SEQUENCE [LARGE SCALE GENOMIC DNA]</scope>
    <source>
        <strain evidence="2 3">CE1</strain>
    </source>
</reference>
<protein>
    <submittedName>
        <fullName evidence="2">Flagellar protein</fullName>
    </submittedName>
</protein>
<keyword evidence="2" id="KW-0282">Flagellum</keyword>
<evidence type="ECO:0000313" key="3">
    <source>
        <dbReference type="Proteomes" id="UP000053750"/>
    </source>
</evidence>
<keyword evidence="3" id="KW-1185">Reference proteome</keyword>
<dbReference type="EMBL" id="JFHU01000111">
    <property type="protein sequence ID" value="EXX89010.1"/>
    <property type="molecule type" value="Genomic_DNA"/>
</dbReference>
<dbReference type="AlphaFoldDB" id="A0A9W5S2D5"/>
<feature type="region of interest" description="Disordered" evidence="1">
    <location>
        <begin position="106"/>
        <end position="134"/>
    </location>
</feature>
<sequence length="134" mass="15298">MSLENCPRCGKIFSKGIRDICPSCVKEVDKEYDLCTIFIKENKQCSMQELSEGTGVSVRQITRFIREGRISIVRLPNLSYSCESCGAPIRDNTMCVECRSRLAAEMKESSRKPLVKPEEHRSGYQIGDRLRDRT</sequence>
<evidence type="ECO:0000256" key="1">
    <source>
        <dbReference type="SAM" id="MobiDB-lite"/>
    </source>
</evidence>
<name>A0A9W5S2D5_9BACL</name>
<keyword evidence="2" id="KW-0969">Cilium</keyword>
<keyword evidence="2" id="KW-0966">Cell projection</keyword>
<dbReference type="RefSeq" id="WP_036582065.1">
    <property type="nucleotide sequence ID" value="NZ_KK082132.1"/>
</dbReference>
<proteinExistence type="predicted"/>